<dbReference type="KEGG" id="naf:GQ61_06075"/>
<evidence type="ECO:0000259" key="1">
    <source>
        <dbReference type="PROSITE" id="PS50943"/>
    </source>
</evidence>
<evidence type="ECO:0000313" key="3">
    <source>
        <dbReference type="Proteomes" id="UP000237351"/>
    </source>
</evidence>
<dbReference type="InterPro" id="IPR010982">
    <property type="entry name" value="Lambda_DNA-bd_dom_sf"/>
</dbReference>
<dbReference type="CDD" id="cd00093">
    <property type="entry name" value="HTH_XRE"/>
    <property type="match status" value="1"/>
</dbReference>
<proteinExistence type="predicted"/>
<dbReference type="RefSeq" id="WP_085784433.1">
    <property type="nucleotide sequence ID" value="NZ_CP008743.1"/>
</dbReference>
<feature type="domain" description="HTH cro/C1-type" evidence="1">
    <location>
        <begin position="15"/>
        <end position="69"/>
    </location>
</feature>
<dbReference type="SMART" id="SM00530">
    <property type="entry name" value="HTH_XRE"/>
    <property type="match status" value="1"/>
</dbReference>
<dbReference type="AlphaFoldDB" id="A0A1W6N545"/>
<dbReference type="PROSITE" id="PS50943">
    <property type="entry name" value="HTH_CROC1"/>
    <property type="match status" value="1"/>
</dbReference>
<dbReference type="EMBL" id="CP008743">
    <property type="protein sequence ID" value="ARN84921.1"/>
    <property type="molecule type" value="Genomic_DNA"/>
</dbReference>
<dbReference type="GO" id="GO:0003677">
    <property type="term" value="F:DNA binding"/>
    <property type="evidence" value="ECO:0007669"/>
    <property type="project" value="InterPro"/>
</dbReference>
<organism evidence="2 3">
    <name type="scientific">Candidatus Nucleicultrix amoebiphila FS5</name>
    <dbReference type="NCBI Taxonomy" id="1414854"/>
    <lineage>
        <taxon>Bacteria</taxon>
        <taxon>Pseudomonadati</taxon>
        <taxon>Pseudomonadota</taxon>
        <taxon>Alphaproteobacteria</taxon>
        <taxon>Holosporales</taxon>
        <taxon>Candidatus Nucleicultricaceae</taxon>
        <taxon>Candidatus Nucleicultrix</taxon>
    </lineage>
</organism>
<dbReference type="SUPFAM" id="SSF47413">
    <property type="entry name" value="lambda repressor-like DNA-binding domains"/>
    <property type="match status" value="1"/>
</dbReference>
<evidence type="ECO:0000313" key="2">
    <source>
        <dbReference type="EMBL" id="ARN84921.1"/>
    </source>
</evidence>
<name>A0A1W6N545_9PROT</name>
<dbReference type="Proteomes" id="UP000237351">
    <property type="component" value="Chromosome"/>
</dbReference>
<accession>A0A1W6N545</accession>
<dbReference type="Gene3D" id="1.10.260.40">
    <property type="entry name" value="lambda repressor-like DNA-binding domains"/>
    <property type="match status" value="1"/>
</dbReference>
<keyword evidence="3" id="KW-1185">Reference proteome</keyword>
<dbReference type="OrthoDB" id="9154356at2"/>
<dbReference type="STRING" id="1414854.GQ61_06075"/>
<sequence>MQQTARTPKQVGEILHRTRRALHISQSALGEKSGLWQETISRVEKGSPGTKLETLFDLLAALDLEVVIQPRRKNKISKMGAIF</sequence>
<dbReference type="InterPro" id="IPR001387">
    <property type="entry name" value="Cro/C1-type_HTH"/>
</dbReference>
<gene>
    <name evidence="2" type="ORF">GQ61_06075</name>
</gene>
<reference evidence="2 3" key="1">
    <citation type="submission" date="2014-06" db="EMBL/GenBank/DDBJ databases">
        <title>The genome of the endonuclear symbiont Nucleicultrix amoebiphila.</title>
        <authorList>
            <person name="Schulz F."/>
            <person name="Horn M."/>
        </authorList>
    </citation>
    <scope>NUCLEOTIDE SEQUENCE [LARGE SCALE GENOMIC DNA]</scope>
    <source>
        <strain evidence="2 3">FS5</strain>
    </source>
</reference>
<dbReference type="Pfam" id="PF01381">
    <property type="entry name" value="HTH_3"/>
    <property type="match status" value="1"/>
</dbReference>
<protein>
    <submittedName>
        <fullName evidence="2">XRE family transcriptional regulator</fullName>
    </submittedName>
</protein>